<dbReference type="InterPro" id="IPR052037">
    <property type="entry name" value="LPS_export_LptA"/>
</dbReference>
<organism evidence="5 6">
    <name type="scientific">Legionella hackeliae</name>
    <dbReference type="NCBI Taxonomy" id="449"/>
    <lineage>
        <taxon>Bacteria</taxon>
        <taxon>Pseudomonadati</taxon>
        <taxon>Pseudomonadota</taxon>
        <taxon>Gammaproteobacteria</taxon>
        <taxon>Legionellales</taxon>
        <taxon>Legionellaceae</taxon>
        <taxon>Legionella</taxon>
    </lineage>
</organism>
<gene>
    <name evidence="5" type="ORF">LHA_2105</name>
</gene>
<dbReference type="GO" id="GO:0017089">
    <property type="term" value="F:glycolipid transfer activity"/>
    <property type="evidence" value="ECO:0007669"/>
    <property type="project" value="TreeGrafter"/>
</dbReference>
<dbReference type="InterPro" id="IPR005653">
    <property type="entry name" value="OstA-like_N"/>
</dbReference>
<dbReference type="GO" id="GO:0009279">
    <property type="term" value="C:cell outer membrane"/>
    <property type="evidence" value="ECO:0007669"/>
    <property type="project" value="TreeGrafter"/>
</dbReference>
<protein>
    <recommendedName>
        <fullName evidence="4">Organic solvent tolerance-like N-terminal domain-containing protein</fullName>
    </recommendedName>
</protein>
<evidence type="ECO:0000256" key="3">
    <source>
        <dbReference type="ARBA" id="ARBA00022764"/>
    </source>
</evidence>
<dbReference type="Proteomes" id="UP000032803">
    <property type="component" value="Chromosome I"/>
</dbReference>
<dbReference type="NCBIfam" id="TIGR03002">
    <property type="entry name" value="outer_YhbN_LptA"/>
    <property type="match status" value="1"/>
</dbReference>
<accession>A0A0A8UWM3</accession>
<dbReference type="Gene3D" id="2.60.450.10">
    <property type="entry name" value="Lipopolysaccharide (LPS) transport protein A like domain"/>
    <property type="match status" value="1"/>
</dbReference>
<dbReference type="GO" id="GO:0030288">
    <property type="term" value="C:outer membrane-bounded periplasmic space"/>
    <property type="evidence" value="ECO:0007669"/>
    <property type="project" value="TreeGrafter"/>
</dbReference>
<proteinExistence type="predicted"/>
<feature type="domain" description="Organic solvent tolerance-like N-terminal" evidence="4">
    <location>
        <begin position="40"/>
        <end position="153"/>
    </location>
</feature>
<dbReference type="GO" id="GO:0015920">
    <property type="term" value="P:lipopolysaccharide transport"/>
    <property type="evidence" value="ECO:0007669"/>
    <property type="project" value="InterPro"/>
</dbReference>
<keyword evidence="6" id="KW-1185">Reference proteome</keyword>
<dbReference type="PANTHER" id="PTHR36504">
    <property type="entry name" value="LIPOPOLYSACCHARIDE EXPORT SYSTEM PROTEIN LPTA"/>
    <property type="match status" value="1"/>
</dbReference>
<reference evidence="6" key="1">
    <citation type="submission" date="2014-09" db="EMBL/GenBank/DDBJ databases">
        <authorList>
            <person name="Gomez-Valero L."/>
        </authorList>
    </citation>
    <scope>NUCLEOTIDE SEQUENCE [LARGE SCALE GENOMIC DNA]</scope>
    <source>
        <strain evidence="6">ATCC35250</strain>
    </source>
</reference>
<keyword evidence="2" id="KW-0732">Signal</keyword>
<evidence type="ECO:0000256" key="1">
    <source>
        <dbReference type="ARBA" id="ARBA00022448"/>
    </source>
</evidence>
<sequence>MQPMNPNTVKIVKVFFAFILVFMAKLSFAMPDDREKVAELSADSADLNQQTHQGEYIGKVEFDQGTSHLRAARAITEGNQQNKLTLAIAYGDDRNQAHFWTQTAVDKPLLHAYADTIRYYPERHLVELIGNARVTQGDNSFAGPKISYDTEKQHVLSKGDHKNRTTIIIHPEKKA</sequence>
<dbReference type="KEGG" id="lha:LHA_2105"/>
<evidence type="ECO:0000259" key="4">
    <source>
        <dbReference type="Pfam" id="PF03968"/>
    </source>
</evidence>
<dbReference type="PATRIC" id="fig|449.7.peg.2043"/>
<evidence type="ECO:0000256" key="2">
    <source>
        <dbReference type="ARBA" id="ARBA00022729"/>
    </source>
</evidence>
<dbReference type="EMBL" id="LN681225">
    <property type="protein sequence ID" value="CEK11129.1"/>
    <property type="molecule type" value="Genomic_DNA"/>
</dbReference>
<name>A0A0A8UWM3_LEGHA</name>
<keyword evidence="3" id="KW-0574">Periplasm</keyword>
<evidence type="ECO:0000313" key="5">
    <source>
        <dbReference type="EMBL" id="CEK11129.1"/>
    </source>
</evidence>
<dbReference type="AlphaFoldDB" id="A0A0A8UWM3"/>
<dbReference type="STRING" id="449.LHA_2105"/>
<dbReference type="RefSeq" id="WP_370447926.1">
    <property type="nucleotide sequence ID" value="NZ_LN681225.1"/>
</dbReference>
<dbReference type="Pfam" id="PF03968">
    <property type="entry name" value="LptD_N"/>
    <property type="match status" value="1"/>
</dbReference>
<dbReference type="HOGENOM" id="CLU_095993_4_1_6"/>
<keyword evidence="1" id="KW-0813">Transport</keyword>
<evidence type="ECO:0000313" key="6">
    <source>
        <dbReference type="Proteomes" id="UP000032803"/>
    </source>
</evidence>
<dbReference type="PANTHER" id="PTHR36504:SF1">
    <property type="entry name" value="LIPOPOLYSACCHARIDE EXPORT SYSTEM PROTEIN LPTA"/>
    <property type="match status" value="1"/>
</dbReference>
<dbReference type="GO" id="GO:0001530">
    <property type="term" value="F:lipopolysaccharide binding"/>
    <property type="evidence" value="ECO:0007669"/>
    <property type="project" value="InterPro"/>
</dbReference>
<dbReference type="InterPro" id="IPR014340">
    <property type="entry name" value="LptA"/>
</dbReference>